<dbReference type="FunFam" id="1.10.240.10:FF:000002">
    <property type="entry name" value="Tryptophan--tRNA ligase"/>
    <property type="match status" value="1"/>
</dbReference>
<evidence type="ECO:0000256" key="1">
    <source>
        <dbReference type="ARBA" id="ARBA00005594"/>
    </source>
</evidence>
<dbReference type="InterPro" id="IPR024109">
    <property type="entry name" value="Trp-tRNA-ligase_bac-type"/>
</dbReference>
<dbReference type="Proteomes" id="UP000199068">
    <property type="component" value="Unassembled WGS sequence"/>
</dbReference>
<sequence length="336" mass="38431">MSEKKIIFSGAQPSGKMTLGNYLGAIQNWTKLQDEYDCFYSVVDLHAITVPQEAKDLRANTMQLLAQYLACGLDPEKNTIFIQSHVSAHTELMWILNTMTYMGELSRMTQFKDKSQKSEANLNAGLFTYPVLMAADILLYQTDLVPVGEDQKQHLELARDLASRFNNRYSPTFKVPEPFIPKEVGRVMSLQEPTKKMSKSDENENAFILLADDADTIRRKIKRSVTDSLGIINYTDEQPGIKNLLEIYSQLGNKSIEELLSMYEGKGYGVFKEDVAEVIVESLRPIREKYNDLLNNKDYLEQVYAIGADKAERQARKTLRKVYKKVGLIERKYLPR</sequence>
<organism evidence="10 11">
    <name type="scientific">Romboutsia lituseburensis DSM 797</name>
    <dbReference type="NCBI Taxonomy" id="1121325"/>
    <lineage>
        <taxon>Bacteria</taxon>
        <taxon>Bacillati</taxon>
        <taxon>Bacillota</taxon>
        <taxon>Clostridia</taxon>
        <taxon>Peptostreptococcales</taxon>
        <taxon>Peptostreptococcaceae</taxon>
        <taxon>Romboutsia</taxon>
    </lineage>
</organism>
<feature type="binding site" evidence="8">
    <location>
        <position position="187"/>
    </location>
    <ligand>
        <name>ATP</name>
        <dbReference type="ChEBI" id="CHEBI:30616"/>
    </ligand>
</feature>
<protein>
    <recommendedName>
        <fullName evidence="8">Tryptophan--tRNA ligase</fullName>
        <ecNumber evidence="8">6.1.1.2</ecNumber>
    </recommendedName>
    <alternativeName>
        <fullName evidence="8">Tryptophanyl-tRNA synthetase</fullName>
        <shortName evidence="8">TrpRS</shortName>
    </alternativeName>
</protein>
<dbReference type="InterPro" id="IPR014729">
    <property type="entry name" value="Rossmann-like_a/b/a_fold"/>
</dbReference>
<feature type="binding site" evidence="8">
    <location>
        <begin position="196"/>
        <end position="200"/>
    </location>
    <ligand>
        <name>ATP</name>
        <dbReference type="ChEBI" id="CHEBI:30616"/>
    </ligand>
</feature>
<gene>
    <name evidence="8" type="primary">trpS</name>
    <name evidence="10" type="ORF">SAMN04515677_105153</name>
</gene>
<dbReference type="GO" id="GO:0006436">
    <property type="term" value="P:tryptophanyl-tRNA aminoacylation"/>
    <property type="evidence" value="ECO:0007669"/>
    <property type="project" value="UniProtKB-UniRule"/>
</dbReference>
<dbReference type="GO" id="GO:0004830">
    <property type="term" value="F:tryptophan-tRNA ligase activity"/>
    <property type="evidence" value="ECO:0007669"/>
    <property type="project" value="UniProtKB-UniRule"/>
</dbReference>
<dbReference type="AlphaFoldDB" id="A0A1G9QD47"/>
<comment type="subunit">
    <text evidence="8">Homodimer.</text>
</comment>
<keyword evidence="6 8" id="KW-0030">Aminoacyl-tRNA synthetase</keyword>
<evidence type="ECO:0000256" key="4">
    <source>
        <dbReference type="ARBA" id="ARBA00022840"/>
    </source>
</evidence>
<dbReference type="SUPFAM" id="SSF52374">
    <property type="entry name" value="Nucleotidylyl transferase"/>
    <property type="match status" value="1"/>
</dbReference>
<keyword evidence="5 8" id="KW-0648">Protein biosynthesis</keyword>
<dbReference type="RefSeq" id="WP_092726162.1">
    <property type="nucleotide sequence ID" value="NZ_FNGW01000005.1"/>
</dbReference>
<dbReference type="GO" id="GO:0005829">
    <property type="term" value="C:cytosol"/>
    <property type="evidence" value="ECO:0007669"/>
    <property type="project" value="TreeGrafter"/>
</dbReference>
<dbReference type="InterPro" id="IPR002306">
    <property type="entry name" value="Trp-tRNA-ligase"/>
</dbReference>
<name>A0A1G9QD47_9FIRM</name>
<dbReference type="InterPro" id="IPR001412">
    <property type="entry name" value="aa-tRNA-synth_I_CS"/>
</dbReference>
<comment type="function">
    <text evidence="8">Catalyzes the attachment of tryptophan to tRNA(Trp).</text>
</comment>
<keyword evidence="4 8" id="KW-0067">ATP-binding</keyword>
<evidence type="ECO:0000313" key="10">
    <source>
        <dbReference type="EMBL" id="SDM09004.1"/>
    </source>
</evidence>
<dbReference type="FunFam" id="3.40.50.620:FF:000082">
    <property type="entry name" value="MSW1p Mitochondrial tryptophanyl-tRNA synthetase"/>
    <property type="match status" value="1"/>
</dbReference>
<feature type="binding site" evidence="8">
    <location>
        <position position="136"/>
    </location>
    <ligand>
        <name>L-tryptophan</name>
        <dbReference type="ChEBI" id="CHEBI:57912"/>
    </ligand>
</feature>
<dbReference type="InterPro" id="IPR050203">
    <property type="entry name" value="Trp-tRNA_synthetase"/>
</dbReference>
<evidence type="ECO:0000256" key="7">
    <source>
        <dbReference type="ARBA" id="ARBA00049929"/>
    </source>
</evidence>
<dbReference type="PROSITE" id="PS00178">
    <property type="entry name" value="AA_TRNA_LIGASE_I"/>
    <property type="match status" value="1"/>
</dbReference>
<reference evidence="10 11" key="1">
    <citation type="submission" date="2016-10" db="EMBL/GenBank/DDBJ databases">
        <authorList>
            <person name="de Groot N.N."/>
        </authorList>
    </citation>
    <scope>NUCLEOTIDE SEQUENCE [LARGE SCALE GENOMIC DNA]</scope>
    <source>
        <strain evidence="10 11">DSM 797</strain>
    </source>
</reference>
<evidence type="ECO:0000256" key="9">
    <source>
        <dbReference type="RuleBase" id="RU363036"/>
    </source>
</evidence>
<evidence type="ECO:0000256" key="8">
    <source>
        <dbReference type="HAMAP-Rule" id="MF_00140"/>
    </source>
</evidence>
<evidence type="ECO:0000256" key="5">
    <source>
        <dbReference type="ARBA" id="ARBA00022917"/>
    </source>
</evidence>
<dbReference type="Gene3D" id="1.10.240.10">
    <property type="entry name" value="Tyrosyl-Transfer RNA Synthetase"/>
    <property type="match status" value="1"/>
</dbReference>
<feature type="binding site" evidence="8">
    <location>
        <begin position="148"/>
        <end position="150"/>
    </location>
    <ligand>
        <name>ATP</name>
        <dbReference type="ChEBI" id="CHEBI:30616"/>
    </ligand>
</feature>
<dbReference type="GO" id="GO:0005524">
    <property type="term" value="F:ATP binding"/>
    <property type="evidence" value="ECO:0007669"/>
    <property type="project" value="UniProtKB-UniRule"/>
</dbReference>
<dbReference type="STRING" id="1121325.SAMN04515677_105153"/>
<keyword evidence="8" id="KW-0963">Cytoplasm</keyword>
<comment type="catalytic activity">
    <reaction evidence="7 8">
        <text>tRNA(Trp) + L-tryptophan + ATP = L-tryptophyl-tRNA(Trp) + AMP + diphosphate + H(+)</text>
        <dbReference type="Rhea" id="RHEA:24080"/>
        <dbReference type="Rhea" id="RHEA-COMP:9671"/>
        <dbReference type="Rhea" id="RHEA-COMP:9705"/>
        <dbReference type="ChEBI" id="CHEBI:15378"/>
        <dbReference type="ChEBI" id="CHEBI:30616"/>
        <dbReference type="ChEBI" id="CHEBI:33019"/>
        <dbReference type="ChEBI" id="CHEBI:57912"/>
        <dbReference type="ChEBI" id="CHEBI:78442"/>
        <dbReference type="ChEBI" id="CHEBI:78535"/>
        <dbReference type="ChEBI" id="CHEBI:456215"/>
        <dbReference type="EC" id="6.1.1.2"/>
    </reaction>
</comment>
<dbReference type="PANTHER" id="PTHR43766">
    <property type="entry name" value="TRYPTOPHAN--TRNA LIGASE, MITOCHONDRIAL"/>
    <property type="match status" value="1"/>
</dbReference>
<feature type="short sequence motif" description="'KMSKS' region" evidence="8">
    <location>
        <begin position="196"/>
        <end position="200"/>
    </location>
</feature>
<dbReference type="EC" id="6.1.1.2" evidence="8"/>
<dbReference type="EMBL" id="FNGW01000005">
    <property type="protein sequence ID" value="SDM09004.1"/>
    <property type="molecule type" value="Genomic_DNA"/>
</dbReference>
<keyword evidence="2 8" id="KW-0436">Ligase</keyword>
<dbReference type="PRINTS" id="PR01039">
    <property type="entry name" value="TRNASYNTHTRP"/>
</dbReference>
<keyword evidence="11" id="KW-1185">Reference proteome</keyword>
<evidence type="ECO:0000256" key="3">
    <source>
        <dbReference type="ARBA" id="ARBA00022741"/>
    </source>
</evidence>
<keyword evidence="3 8" id="KW-0547">Nucleotide-binding</keyword>
<evidence type="ECO:0000256" key="6">
    <source>
        <dbReference type="ARBA" id="ARBA00023146"/>
    </source>
</evidence>
<comment type="caution">
    <text evidence="8">Lacks conserved residue(s) required for the propagation of feature annotation.</text>
</comment>
<dbReference type="InterPro" id="IPR002305">
    <property type="entry name" value="aa-tRNA-synth_Ic"/>
</dbReference>
<proteinExistence type="inferred from homology"/>
<evidence type="ECO:0000313" key="11">
    <source>
        <dbReference type="Proteomes" id="UP000199068"/>
    </source>
</evidence>
<dbReference type="Pfam" id="PF00579">
    <property type="entry name" value="tRNA-synt_1b"/>
    <property type="match status" value="1"/>
</dbReference>
<dbReference type="Gene3D" id="3.40.50.620">
    <property type="entry name" value="HUPs"/>
    <property type="match status" value="1"/>
</dbReference>
<dbReference type="CDD" id="cd00806">
    <property type="entry name" value="TrpRS_core"/>
    <property type="match status" value="1"/>
</dbReference>
<evidence type="ECO:0000256" key="2">
    <source>
        <dbReference type="ARBA" id="ARBA00022598"/>
    </source>
</evidence>
<feature type="binding site" evidence="8">
    <location>
        <begin position="20"/>
        <end position="21"/>
    </location>
    <ligand>
        <name>ATP</name>
        <dbReference type="ChEBI" id="CHEBI:30616"/>
    </ligand>
</feature>
<dbReference type="NCBIfam" id="TIGR00233">
    <property type="entry name" value="trpS"/>
    <property type="match status" value="1"/>
</dbReference>
<comment type="similarity">
    <text evidence="1 8 9">Belongs to the class-I aminoacyl-tRNA synthetase family.</text>
</comment>
<dbReference type="PANTHER" id="PTHR43766:SF1">
    <property type="entry name" value="TRYPTOPHAN--TRNA LIGASE, MITOCHONDRIAL"/>
    <property type="match status" value="1"/>
</dbReference>
<comment type="subcellular location">
    <subcellularLocation>
        <location evidence="8">Cytoplasm</location>
    </subcellularLocation>
</comment>
<feature type="binding site" evidence="8">
    <location>
        <begin position="12"/>
        <end position="14"/>
    </location>
    <ligand>
        <name>ATP</name>
        <dbReference type="ChEBI" id="CHEBI:30616"/>
    </ligand>
</feature>
<accession>A0A1G9QD47</accession>
<dbReference type="HAMAP" id="MF_00140_B">
    <property type="entry name" value="Trp_tRNA_synth_B"/>
    <property type="match status" value="1"/>
</dbReference>